<keyword evidence="2" id="KW-1185">Reference proteome</keyword>
<proteinExistence type="predicted"/>
<protein>
    <submittedName>
        <fullName evidence="1">Uncharacterized protein</fullName>
    </submittedName>
</protein>
<dbReference type="EMBL" id="JADOUF010000001">
    <property type="protein sequence ID" value="MBG6137198.1"/>
    <property type="molecule type" value="Genomic_DNA"/>
</dbReference>
<accession>A0A8J7GIR1</accession>
<dbReference type="RefSeq" id="WP_197004087.1">
    <property type="nucleotide sequence ID" value="NZ_BONS01000022.1"/>
</dbReference>
<reference evidence="1" key="1">
    <citation type="submission" date="2020-11" db="EMBL/GenBank/DDBJ databases">
        <title>Sequencing the genomes of 1000 actinobacteria strains.</title>
        <authorList>
            <person name="Klenk H.-P."/>
        </authorList>
    </citation>
    <scope>NUCLEOTIDE SEQUENCE</scope>
    <source>
        <strain evidence="1">DSM 45356</strain>
    </source>
</reference>
<sequence length="180" mass="18860">MSVRLICANPCLLLTVDGERVAFASAWRVDWSEHGSGNALVLWHEGRPRVIAARPELGRWLAENFVRHFTETKGLPWEGLEVTVAPVSFDLDLASGLRAAGGDVELTISGPKEVTLDGAEAYQLGDVANALTLVFVPCGDGTLSVGGVQVEGAPTSPFLTDAEVWSHLPAGSGSAAGDPA</sequence>
<evidence type="ECO:0000313" key="1">
    <source>
        <dbReference type="EMBL" id="MBG6137198.1"/>
    </source>
</evidence>
<comment type="caution">
    <text evidence="1">The sequence shown here is derived from an EMBL/GenBank/DDBJ whole genome shotgun (WGS) entry which is preliminary data.</text>
</comment>
<organism evidence="1 2">
    <name type="scientific">Longispora fulva</name>
    <dbReference type="NCBI Taxonomy" id="619741"/>
    <lineage>
        <taxon>Bacteria</taxon>
        <taxon>Bacillati</taxon>
        <taxon>Actinomycetota</taxon>
        <taxon>Actinomycetes</taxon>
        <taxon>Micromonosporales</taxon>
        <taxon>Micromonosporaceae</taxon>
        <taxon>Longispora</taxon>
    </lineage>
</organism>
<name>A0A8J7GIR1_9ACTN</name>
<dbReference type="AlphaFoldDB" id="A0A8J7GIR1"/>
<dbReference type="Proteomes" id="UP000622552">
    <property type="component" value="Unassembled WGS sequence"/>
</dbReference>
<evidence type="ECO:0000313" key="2">
    <source>
        <dbReference type="Proteomes" id="UP000622552"/>
    </source>
</evidence>
<gene>
    <name evidence="1" type="ORF">IW245_003392</name>
</gene>